<dbReference type="PANTHER" id="PTHR46557">
    <property type="entry name" value="SERINE/THREONINE-PROTEIN PHOSPHATASE 1 REGULATORY SUBUNIT 10-RELATED"/>
    <property type="match status" value="1"/>
</dbReference>
<sequence>MEYPNAAWLQQHQIPDLQSVPPDGQHVVSDDWKNSSSSAQTASGAAAVAPAIDLNEFGLGDLSGPSTSSSSVSNSSNAFYPFAQHSSYYLPSAPGPYNAVPYGTQWSSPAQLPLSSYSSLNGATSVTPSSTQQGMGPTSSNMIIDPALTTVNGLGSPHLQYQHSSSFLPSQPQSRPQYQQYQHQPTLSINPSYTPQQQQQQPPPQQHQHSQQLQQATLSPHVLFTPSSSSTLTGALPPSSFYQSNVPVPSKPPGPTPEQRRISFLTSIRPLLSSTSFTGAGAVVQLVDHIDDYGPLDVEPQTRLEILTKMRDNAPNHYFRAWVENEDAMDITREWLKSAYAGKSDGQMVETIMPLLHVIDRLPLTLDSLKSSKLGKIIVRLVKEPPAPAIKDMASNLERKWRQLLVTSHEESKRMDVDSDDSKGKKRKADAPSSKSAPPTKKAAVSTSGTSAKAVAVKKEVKTVVKEVKDAKSDSSFFSAPRPKPKLPSFKKAPPAPVKKEPDLNIAQPSSINPFEEALKLMARARKDSPATATPPPAPVTSTPSISATASGKRKKTVTWAPEGKLEMVKLIERAVYEDDHTDGMLPTHNVRDLDRDEGAALHAHMFEEQIEWFEPILIEIPSDIELRPRGEESQEKAAQEEREQSALVAIYVSPAQIPDSPAEPPTQISEEQVDEGVRVMLTGPDVDAIFWSGGDPAVLESQKHSVAELVGQLAAGATDLPMANGQQLDPKAFGLDTNVMQALPGFANFNAEQVQQLMQALAQTQGGMFQSQAPGQPSQSGDWNSDQYPDYDDREYLDHEEGGRDRRWPEDGWSERGGGRGRHRGRGRGRGDGFRNNKRKPCSFFAAGRRAPICRYGDQCDFSHEPIY</sequence>
<keyword evidence="2" id="KW-0479">Metal-binding</keyword>
<evidence type="ECO:0000259" key="4">
    <source>
        <dbReference type="PROSITE" id="PS50103"/>
    </source>
</evidence>
<gene>
    <name evidence="6" type="ORF">LAESUDRAFT_640450</name>
</gene>
<protein>
    <recommendedName>
        <fullName evidence="8">Serine/threonine-protein phosphatase 1 regulatory subunit 10</fullName>
    </recommendedName>
</protein>
<dbReference type="AlphaFoldDB" id="A0A165I763"/>
<organism evidence="6 7">
    <name type="scientific">Laetiporus sulphureus 93-53</name>
    <dbReference type="NCBI Taxonomy" id="1314785"/>
    <lineage>
        <taxon>Eukaryota</taxon>
        <taxon>Fungi</taxon>
        <taxon>Dikarya</taxon>
        <taxon>Basidiomycota</taxon>
        <taxon>Agaricomycotina</taxon>
        <taxon>Agaricomycetes</taxon>
        <taxon>Polyporales</taxon>
        <taxon>Laetiporus</taxon>
    </lineage>
</organism>
<dbReference type="RefSeq" id="XP_040770192.1">
    <property type="nucleotide sequence ID" value="XM_040903603.1"/>
</dbReference>
<dbReference type="Pfam" id="PF08711">
    <property type="entry name" value="Med26"/>
    <property type="match status" value="1"/>
</dbReference>
<accession>A0A165I763</accession>
<dbReference type="InterPro" id="IPR000571">
    <property type="entry name" value="Znf_CCCH"/>
</dbReference>
<dbReference type="SUPFAM" id="SSF47676">
    <property type="entry name" value="Conserved domain common to transcription factors TFIIS, elongin A, CRSP70"/>
    <property type="match status" value="1"/>
</dbReference>
<dbReference type="OrthoDB" id="6159439at2759"/>
<feature type="region of interest" description="Disordered" evidence="3">
    <location>
        <begin position="766"/>
        <end position="842"/>
    </location>
</feature>
<proteinExistence type="predicted"/>
<feature type="region of interest" description="Disordered" evidence="3">
    <location>
        <begin position="121"/>
        <end position="216"/>
    </location>
</feature>
<feature type="compositionally biased region" description="Basic and acidic residues" evidence="3">
    <location>
        <begin position="795"/>
        <end position="819"/>
    </location>
</feature>
<feature type="compositionally biased region" description="Polar residues" evidence="3">
    <location>
        <begin position="121"/>
        <end position="142"/>
    </location>
</feature>
<dbReference type="PROSITE" id="PS50103">
    <property type="entry name" value="ZF_C3H1"/>
    <property type="match status" value="1"/>
</dbReference>
<evidence type="ECO:0000313" key="6">
    <source>
        <dbReference type="EMBL" id="KZT12682.1"/>
    </source>
</evidence>
<feature type="region of interest" description="Disordered" evidence="3">
    <location>
        <begin position="525"/>
        <end position="558"/>
    </location>
</feature>
<feature type="compositionally biased region" description="Basic and acidic residues" evidence="3">
    <location>
        <begin position="409"/>
        <end position="423"/>
    </location>
</feature>
<dbReference type="STRING" id="1314785.A0A165I763"/>
<evidence type="ECO:0000256" key="2">
    <source>
        <dbReference type="PROSITE-ProRule" id="PRU00723"/>
    </source>
</evidence>
<dbReference type="EMBL" id="KV427605">
    <property type="protein sequence ID" value="KZT12682.1"/>
    <property type="molecule type" value="Genomic_DNA"/>
</dbReference>
<dbReference type="PROSITE" id="PS51319">
    <property type="entry name" value="TFIIS_N"/>
    <property type="match status" value="1"/>
</dbReference>
<evidence type="ECO:0000256" key="1">
    <source>
        <dbReference type="PROSITE-ProRule" id="PRU00649"/>
    </source>
</evidence>
<dbReference type="PANTHER" id="PTHR46557:SF1">
    <property type="entry name" value="SERINE_THREONINE-PROTEIN PHOSPHATASE 1 REGULATORY SUBUNIT 10"/>
    <property type="match status" value="1"/>
</dbReference>
<feature type="compositionally biased region" description="Low complexity" evidence="3">
    <location>
        <begin position="169"/>
        <end position="185"/>
    </location>
</feature>
<keyword evidence="2" id="KW-0862">Zinc</keyword>
<feature type="region of interest" description="Disordered" evidence="3">
    <location>
        <begin position="12"/>
        <end position="45"/>
    </location>
</feature>
<dbReference type="GO" id="GO:0008270">
    <property type="term" value="F:zinc ion binding"/>
    <property type="evidence" value="ECO:0007669"/>
    <property type="project" value="UniProtKB-KW"/>
</dbReference>
<feature type="domain" description="TFIIS N-terminal" evidence="5">
    <location>
        <begin position="330"/>
        <end position="408"/>
    </location>
</feature>
<dbReference type="InterPro" id="IPR035441">
    <property type="entry name" value="TFIIS/LEDGF_dom_sf"/>
</dbReference>
<feature type="region of interest" description="Disordered" evidence="3">
    <location>
        <begin position="409"/>
        <end position="457"/>
    </location>
</feature>
<dbReference type="SMART" id="SM00356">
    <property type="entry name" value="ZnF_C3H1"/>
    <property type="match status" value="1"/>
</dbReference>
<feature type="compositionally biased region" description="Low complexity" evidence="3">
    <location>
        <begin position="195"/>
        <end position="215"/>
    </location>
</feature>
<comment type="subcellular location">
    <subcellularLocation>
        <location evidence="1">Nucleus</location>
    </subcellularLocation>
</comment>
<feature type="compositionally biased region" description="Low complexity" evidence="3">
    <location>
        <begin position="771"/>
        <end position="782"/>
    </location>
</feature>
<dbReference type="Proteomes" id="UP000076871">
    <property type="component" value="Unassembled WGS sequence"/>
</dbReference>
<evidence type="ECO:0000259" key="5">
    <source>
        <dbReference type="PROSITE" id="PS51319"/>
    </source>
</evidence>
<dbReference type="InterPro" id="IPR017923">
    <property type="entry name" value="TFIIS_N"/>
</dbReference>
<dbReference type="InParanoid" id="A0A165I763"/>
<dbReference type="Pfam" id="PF00642">
    <property type="entry name" value="zf-CCCH"/>
    <property type="match status" value="1"/>
</dbReference>
<feature type="compositionally biased region" description="Low complexity" evidence="3">
    <location>
        <begin position="35"/>
        <end position="45"/>
    </location>
</feature>
<evidence type="ECO:0000256" key="3">
    <source>
        <dbReference type="SAM" id="MobiDB-lite"/>
    </source>
</evidence>
<feature type="compositionally biased region" description="Basic residues" evidence="3">
    <location>
        <begin position="820"/>
        <end position="829"/>
    </location>
</feature>
<reference evidence="6 7" key="1">
    <citation type="journal article" date="2016" name="Mol. Biol. Evol.">
        <title>Comparative Genomics of Early-Diverging Mushroom-Forming Fungi Provides Insights into the Origins of Lignocellulose Decay Capabilities.</title>
        <authorList>
            <person name="Nagy L.G."/>
            <person name="Riley R."/>
            <person name="Tritt A."/>
            <person name="Adam C."/>
            <person name="Daum C."/>
            <person name="Floudas D."/>
            <person name="Sun H."/>
            <person name="Yadav J.S."/>
            <person name="Pangilinan J."/>
            <person name="Larsson K.H."/>
            <person name="Matsuura K."/>
            <person name="Barry K."/>
            <person name="Labutti K."/>
            <person name="Kuo R."/>
            <person name="Ohm R.A."/>
            <person name="Bhattacharya S.S."/>
            <person name="Shirouzu T."/>
            <person name="Yoshinaga Y."/>
            <person name="Martin F.M."/>
            <person name="Grigoriev I.V."/>
            <person name="Hibbett D.S."/>
        </authorList>
    </citation>
    <scope>NUCLEOTIDE SEQUENCE [LARGE SCALE GENOMIC DNA]</scope>
    <source>
        <strain evidence="6 7">93-53</strain>
    </source>
</reference>
<evidence type="ECO:0000313" key="7">
    <source>
        <dbReference type="Proteomes" id="UP000076871"/>
    </source>
</evidence>
<feature type="compositionally biased region" description="Polar residues" evidence="3">
    <location>
        <begin position="149"/>
        <end position="168"/>
    </location>
</feature>
<keyword evidence="1" id="KW-0539">Nucleus</keyword>
<keyword evidence="7" id="KW-1185">Reference proteome</keyword>
<dbReference type="GO" id="GO:0008157">
    <property type="term" value="F:protein phosphatase 1 binding"/>
    <property type="evidence" value="ECO:0007669"/>
    <property type="project" value="TreeGrafter"/>
</dbReference>
<name>A0A165I763_9APHY</name>
<feature type="region of interest" description="Disordered" evidence="3">
    <location>
        <begin position="472"/>
        <end position="509"/>
    </location>
</feature>
<feature type="compositionally biased region" description="Low complexity" evidence="3">
    <location>
        <begin position="540"/>
        <end position="551"/>
    </location>
</feature>
<dbReference type="GO" id="GO:0072357">
    <property type="term" value="C:PTW/PP1 phosphatase complex"/>
    <property type="evidence" value="ECO:0007669"/>
    <property type="project" value="TreeGrafter"/>
</dbReference>
<dbReference type="Gene3D" id="1.20.930.10">
    <property type="entry name" value="Conserved domain common to transcription factors TFIIS, elongin A, CRSP70"/>
    <property type="match status" value="1"/>
</dbReference>
<feature type="zinc finger region" description="C3H1-type" evidence="2">
    <location>
        <begin position="837"/>
        <end position="868"/>
    </location>
</feature>
<evidence type="ECO:0008006" key="8">
    <source>
        <dbReference type="Google" id="ProtNLM"/>
    </source>
</evidence>
<keyword evidence="2" id="KW-0863">Zinc-finger</keyword>
<feature type="domain" description="C3H1-type" evidence="4">
    <location>
        <begin position="837"/>
        <end position="868"/>
    </location>
</feature>
<dbReference type="GeneID" id="63820633"/>
<dbReference type="GO" id="GO:0000785">
    <property type="term" value="C:chromatin"/>
    <property type="evidence" value="ECO:0007669"/>
    <property type="project" value="TreeGrafter"/>
</dbReference>
<dbReference type="GO" id="GO:0005634">
    <property type="term" value="C:nucleus"/>
    <property type="evidence" value="ECO:0007669"/>
    <property type="project" value="UniProtKB-SubCell"/>
</dbReference>